<feature type="transmembrane region" description="Helical" evidence="3">
    <location>
        <begin position="1063"/>
        <end position="1082"/>
    </location>
</feature>
<evidence type="ECO:0000313" key="8">
    <source>
        <dbReference type="Proteomes" id="UP000717585"/>
    </source>
</evidence>
<feature type="transmembrane region" description="Helical" evidence="3">
    <location>
        <begin position="1088"/>
        <end position="1110"/>
    </location>
</feature>
<feature type="transmembrane region" description="Helical" evidence="3">
    <location>
        <begin position="1197"/>
        <end position="1220"/>
    </location>
</feature>
<evidence type="ECO:0000313" key="7">
    <source>
        <dbReference type="EMBL" id="KAG9394630.1"/>
    </source>
</evidence>
<dbReference type="SUPFAM" id="SSF53822">
    <property type="entry name" value="Periplasmic binding protein-like I"/>
    <property type="match status" value="2"/>
</dbReference>
<comment type="caution">
    <text evidence="7">The sequence shown here is derived from an EMBL/GenBank/DDBJ whole genome shotgun (WGS) entry which is preliminary data.</text>
</comment>
<evidence type="ECO:0000259" key="5">
    <source>
        <dbReference type="Pfam" id="PF07699"/>
    </source>
</evidence>
<feature type="transmembrane region" description="Helical" evidence="3">
    <location>
        <begin position="1400"/>
        <end position="1418"/>
    </location>
</feature>
<feature type="region of interest" description="Disordered" evidence="2">
    <location>
        <begin position="1243"/>
        <end position="1280"/>
    </location>
</feature>
<dbReference type="EMBL" id="JAHDYR010000014">
    <property type="protein sequence ID" value="KAG9394630.1"/>
    <property type="molecule type" value="Genomic_DNA"/>
</dbReference>
<feature type="transmembrane region" description="Helical" evidence="3">
    <location>
        <begin position="1368"/>
        <end position="1388"/>
    </location>
</feature>
<feature type="domain" description="Leucine-binding protein" evidence="6">
    <location>
        <begin position="427"/>
        <end position="605"/>
    </location>
</feature>
<dbReference type="Proteomes" id="UP000717585">
    <property type="component" value="Unassembled WGS sequence"/>
</dbReference>
<keyword evidence="3" id="KW-0472">Membrane</keyword>
<evidence type="ECO:0000256" key="1">
    <source>
        <dbReference type="ARBA" id="ARBA00022729"/>
    </source>
</evidence>
<feature type="transmembrane region" description="Helical" evidence="3">
    <location>
        <begin position="1340"/>
        <end position="1356"/>
    </location>
</feature>
<feature type="region of interest" description="Disordered" evidence="2">
    <location>
        <begin position="1485"/>
        <end position="1507"/>
    </location>
</feature>
<feature type="compositionally biased region" description="Acidic residues" evidence="2">
    <location>
        <begin position="1668"/>
        <end position="1677"/>
    </location>
</feature>
<keyword evidence="3" id="KW-0812">Transmembrane</keyword>
<feature type="transmembrane region" description="Helical" evidence="3">
    <location>
        <begin position="1314"/>
        <end position="1334"/>
    </location>
</feature>
<gene>
    <name evidence="7" type="ORF">J8273_3884</name>
</gene>
<dbReference type="CDD" id="cd19978">
    <property type="entry name" value="PBP1_ABC_ligand_binding-like"/>
    <property type="match status" value="1"/>
</dbReference>
<dbReference type="Gene3D" id="3.40.50.2300">
    <property type="match status" value="4"/>
</dbReference>
<dbReference type="InterPro" id="IPR009030">
    <property type="entry name" value="Growth_fac_rcpt_cys_sf"/>
</dbReference>
<feature type="region of interest" description="Disordered" evidence="2">
    <location>
        <begin position="1528"/>
        <end position="1677"/>
    </location>
</feature>
<reference evidence="7" key="1">
    <citation type="submission" date="2021-05" db="EMBL/GenBank/DDBJ databases">
        <title>A free-living protist that lacks canonical eukaryotic 1 DNA replication and segregation systems.</title>
        <authorList>
            <person name="Salas-Leiva D.E."/>
            <person name="Tromer E.C."/>
            <person name="Curtis B.A."/>
            <person name="Jerlstrom-Hultqvist J."/>
            <person name="Kolisko M."/>
            <person name="Yi Z."/>
            <person name="Salas-Leiva J.S."/>
            <person name="Gallot-Lavallee L."/>
            <person name="Kops G.J.P.L."/>
            <person name="Archibald J.M."/>
            <person name="Simpson A.G.B."/>
            <person name="Roger A.J."/>
        </authorList>
    </citation>
    <scope>NUCLEOTIDE SEQUENCE</scope>
    <source>
        <strain evidence="7">BICM</strain>
    </source>
</reference>
<feature type="transmembrane region" description="Helical" evidence="3">
    <location>
        <begin position="1030"/>
        <end position="1051"/>
    </location>
</feature>
<proteinExistence type="predicted"/>
<dbReference type="OrthoDB" id="448697at2759"/>
<feature type="chain" id="PRO_5035154078" evidence="4">
    <location>
        <begin position="27"/>
        <end position="1677"/>
    </location>
</feature>
<dbReference type="InterPro" id="IPR028081">
    <property type="entry name" value="Leu-bd"/>
</dbReference>
<dbReference type="SUPFAM" id="SSF57184">
    <property type="entry name" value="Growth factor receptor domain"/>
    <property type="match status" value="1"/>
</dbReference>
<dbReference type="Pfam" id="PF13458">
    <property type="entry name" value="Peripla_BP_6"/>
    <property type="match status" value="2"/>
</dbReference>
<dbReference type="Pfam" id="PF07699">
    <property type="entry name" value="Ephrin_rec_like"/>
    <property type="match status" value="1"/>
</dbReference>
<keyword evidence="8" id="KW-1185">Reference proteome</keyword>
<organism evidence="7 8">
    <name type="scientific">Carpediemonas membranifera</name>
    <dbReference type="NCBI Taxonomy" id="201153"/>
    <lineage>
        <taxon>Eukaryota</taxon>
        <taxon>Metamonada</taxon>
        <taxon>Carpediemonas-like organisms</taxon>
        <taxon>Carpediemonas</taxon>
    </lineage>
</organism>
<feature type="compositionally biased region" description="Low complexity" evidence="2">
    <location>
        <begin position="1250"/>
        <end position="1265"/>
    </location>
</feature>
<keyword evidence="3" id="KW-1133">Transmembrane helix</keyword>
<evidence type="ECO:0000256" key="3">
    <source>
        <dbReference type="SAM" id="Phobius"/>
    </source>
</evidence>
<evidence type="ECO:0000256" key="4">
    <source>
        <dbReference type="SAM" id="SignalP"/>
    </source>
</evidence>
<dbReference type="InterPro" id="IPR028082">
    <property type="entry name" value="Peripla_BP_I"/>
</dbReference>
<feature type="domain" description="Leucine-binding protein" evidence="6">
    <location>
        <begin position="29"/>
        <end position="355"/>
    </location>
</feature>
<feature type="transmembrane region" description="Helical" evidence="3">
    <location>
        <begin position="1122"/>
        <end position="1149"/>
    </location>
</feature>
<dbReference type="PANTHER" id="PTHR47235:SF1">
    <property type="entry name" value="BLR6548 PROTEIN"/>
    <property type="match status" value="1"/>
</dbReference>
<dbReference type="InterPro" id="IPR011641">
    <property type="entry name" value="Tyr-kin_ephrin_A/B_rcpt-like"/>
</dbReference>
<keyword evidence="1 4" id="KW-0732">Signal</keyword>
<accession>A0A8J6EAF7</accession>
<dbReference type="SMART" id="SM01411">
    <property type="entry name" value="Ephrin_rec_like"/>
    <property type="match status" value="2"/>
</dbReference>
<dbReference type="PANTHER" id="PTHR47235">
    <property type="entry name" value="BLR6548 PROTEIN"/>
    <property type="match status" value="1"/>
</dbReference>
<evidence type="ECO:0000256" key="2">
    <source>
        <dbReference type="SAM" id="MobiDB-lite"/>
    </source>
</evidence>
<name>A0A8J6EAF7_9EUKA</name>
<feature type="compositionally biased region" description="Basic and acidic residues" evidence="2">
    <location>
        <begin position="1485"/>
        <end position="1494"/>
    </location>
</feature>
<feature type="domain" description="Tyrosine-protein kinase ephrin type A/B receptor-like" evidence="5">
    <location>
        <begin position="866"/>
        <end position="915"/>
    </location>
</feature>
<sequence>MPVFGHQRSDLMRLSLFLLLVHYSLCLTTITFGQSAALTGDAQDLGTNMRDGILAAFSAYNSEQTAFDVQLVSLDDGYEPANTLTNTDILVNDTGVFGLLGYTGTPTVSKIFDDVMYHEVPLIGSFTGARFLRDPFNPHALNLRASYDDEIMGVVQYLISKGRTSFATFVQFDAFGQAGLNALELALESFKLPVLAAGTYVRGTTDITAGATAIRDGLGTNIPDCIIMTGTAAALAAFVAEMQPEYPDTVFYTVSFVGPEAFSAALLAADVDLTNILVSQVVPYFPDDGFSILTSYEADMAAYDPTASVGFGTLEGWMVGKLVTTTLNRMSSTTITRASFLDALYMSGLFHFDDIRVGPYGYECESEYSYSGCACSQGMHFVYLSSLNSDGSYYRVYDHYFEYCGAMNADDTEPALLVGQSAPLSYSASIGDVGRGVRAGTAHAFIDANAAGLLPFAVVMLSLDDSYDATKTVAQVDLLINTYGVVSLLNLVGTSQALAVIPEYTNVSGSVTPVVGVYSGDRSLRSEGSVVNIRASYDAEVAVMVDHAIEQGEVQQYVLFRQDDGFGQSGEDALNLSLAFINLTIAAVGTYPKGTTDVSQAIQDLFHSDTFDMTKDYAVIMMCTPEAAEEFLLATMSDRSSDDLMNAWFYMTSLSLETMSSRIGSYVVDNDISRIYLTNVVPMPTDFEITFSDSELHGLMYSNASQVSAVEGYLAGWLFVQALIRSGVRTAAEVTPDVILENTVGSFVLSDDITAELTDSCNQGLRQVQLLQVRGDSGTYSDYNRVSISGDDWYTFTECTMHDALKEADCDAGYQPLFDTSEFVATACAACLPGTFSADGQGCEDCPAGYVTDNLGAMECSPCPSGYYQDRDGSSYCVQCDTFSYSSEAGATECVACPDNSMVTVSDGATSLAQCMCRGGYFGNASIEACTACPDGATCCKDASCLYGVVDPLPQPGYYKYDRDTFLACIPADACLGSVAQYGDDVTADEDAANRCEEGYDDFLCGSCTTTYYRADNMCNRCTGSALMDVIRGLGLLVGTFVVAFVVMVVSTMMQMTMPLLDIALDFFNLCTILSFVDINWPSRFYSLFSFTGIFTLNIEFFAPACVGVLRPIFNDIYLRSVVWLVFPFLYILVCIHVFIGSTMLSFILSKPDLTSANANVSNYDVFRTVIGSPGYLHHIGRVLCPFPHCTGLEWNIWRVIIVVLTIIIGTVPVVLFAAAATRIKAIRHNVQLAKLKKQSLKEARKNRARSANGSSRGSSRISGRAKGGSSAGESSGSHGSWSAILGNKLQNKAGGYFKHAIWPAIIPFKTSSFFVFNMLQLRTVVLVLIVIFVDKAVTQLFWMGAFTVTYLAYILQARAYRRRCHVIISGATHLIFCGLLWFGFILIEDTWEEASMQVLVVMLLAAMAIIYVPFAVFDSKVLFPTSAIKGVLVLIRMRLIERSWGRHLLIKLEKLEDVFYVSYYRLRDKVVEYNRRRWDKAAKKRKIREDKERAKQKRKAEKEEARRKAVQLFSMGAAAELMLNNEDSTLVPSPDAPKHLRSSSGTLGVGSDATYDHILAQKPPTDLPKPKKRLSIADGEPEEIPREVSRSTPLPSDPRLREIMANLDTKLGRGVQQSSVGDLTEESSDGSNFTTPRPPALDDSFSSGYESGYDDESDGPSRAIVENSEDSGPESN</sequence>
<feature type="signal peptide" evidence="4">
    <location>
        <begin position="1"/>
        <end position="26"/>
    </location>
</feature>
<evidence type="ECO:0000259" key="6">
    <source>
        <dbReference type="Pfam" id="PF13458"/>
    </source>
</evidence>
<dbReference type="Gene3D" id="2.10.50.10">
    <property type="entry name" value="Tumor Necrosis Factor Receptor, subunit A, domain 2"/>
    <property type="match status" value="2"/>
</dbReference>
<protein>
    <submittedName>
        <fullName evidence="7">Periplasmic binding protein</fullName>
    </submittedName>
</protein>